<keyword evidence="1 5" id="KW-0597">Phosphoprotein</keyword>
<evidence type="ECO:0000256" key="2">
    <source>
        <dbReference type="ARBA" id="ARBA00023015"/>
    </source>
</evidence>
<dbReference type="PROSITE" id="PS50043">
    <property type="entry name" value="HTH_LUXR_2"/>
    <property type="match status" value="1"/>
</dbReference>
<dbReference type="InterPro" id="IPR039420">
    <property type="entry name" value="WalR-like"/>
</dbReference>
<dbReference type="Proteomes" id="UP000241507">
    <property type="component" value="Chromosome"/>
</dbReference>
<dbReference type="GO" id="GO:0000160">
    <property type="term" value="P:phosphorelay signal transduction system"/>
    <property type="evidence" value="ECO:0007669"/>
    <property type="project" value="InterPro"/>
</dbReference>
<dbReference type="CDD" id="cd17535">
    <property type="entry name" value="REC_NarL-like"/>
    <property type="match status" value="1"/>
</dbReference>
<keyword evidence="3" id="KW-0238">DNA-binding</keyword>
<reference evidence="9" key="1">
    <citation type="submission" date="2018-03" db="EMBL/GenBank/DDBJ databases">
        <title>Gramella fulva sp. nov., isolated from a dry surface of tidal flat.</title>
        <authorList>
            <person name="Hwang S.H."/>
            <person name="Hwang W.M."/>
            <person name="Kang K."/>
            <person name="Ahn T.-Y."/>
        </authorList>
    </citation>
    <scope>NUCLEOTIDE SEQUENCE [LARGE SCALE GENOMIC DNA]</scope>
    <source>
        <strain evidence="9">SH35</strain>
    </source>
</reference>
<dbReference type="InterPro" id="IPR016032">
    <property type="entry name" value="Sig_transdc_resp-reg_C-effctor"/>
</dbReference>
<dbReference type="CDD" id="cd06170">
    <property type="entry name" value="LuxR_C_like"/>
    <property type="match status" value="1"/>
</dbReference>
<evidence type="ECO:0000256" key="3">
    <source>
        <dbReference type="ARBA" id="ARBA00023125"/>
    </source>
</evidence>
<dbReference type="SMART" id="SM00421">
    <property type="entry name" value="HTH_LUXR"/>
    <property type="match status" value="1"/>
</dbReference>
<dbReference type="GO" id="GO:0006355">
    <property type="term" value="P:regulation of DNA-templated transcription"/>
    <property type="evidence" value="ECO:0007669"/>
    <property type="project" value="InterPro"/>
</dbReference>
<feature type="modified residue" description="4-aspartylphosphate" evidence="5">
    <location>
        <position position="55"/>
    </location>
</feature>
<dbReference type="KEGG" id="grs:C7S20_17210"/>
<dbReference type="OrthoDB" id="9797341at2"/>
<proteinExistence type="predicted"/>
<accession>A0A2R3Z9A4</accession>
<evidence type="ECO:0000313" key="8">
    <source>
        <dbReference type="EMBL" id="AVR46858.1"/>
    </source>
</evidence>
<keyword evidence="9" id="KW-1185">Reference proteome</keyword>
<evidence type="ECO:0000256" key="5">
    <source>
        <dbReference type="PROSITE-ProRule" id="PRU00169"/>
    </source>
</evidence>
<protein>
    <submittedName>
        <fullName evidence="8">Two-component system response regulator</fullName>
    </submittedName>
</protein>
<dbReference type="SUPFAM" id="SSF52172">
    <property type="entry name" value="CheY-like"/>
    <property type="match status" value="1"/>
</dbReference>
<evidence type="ECO:0000313" key="9">
    <source>
        <dbReference type="Proteomes" id="UP000241507"/>
    </source>
</evidence>
<dbReference type="Pfam" id="PF00072">
    <property type="entry name" value="Response_reg"/>
    <property type="match status" value="1"/>
</dbReference>
<dbReference type="Pfam" id="PF00196">
    <property type="entry name" value="GerE"/>
    <property type="match status" value="1"/>
</dbReference>
<gene>
    <name evidence="8" type="ORF">C7S20_17210</name>
</gene>
<evidence type="ECO:0000259" key="7">
    <source>
        <dbReference type="PROSITE" id="PS50110"/>
    </source>
</evidence>
<dbReference type="InterPro" id="IPR001789">
    <property type="entry name" value="Sig_transdc_resp-reg_receiver"/>
</dbReference>
<dbReference type="GO" id="GO:0003677">
    <property type="term" value="F:DNA binding"/>
    <property type="evidence" value="ECO:0007669"/>
    <property type="project" value="UniProtKB-KW"/>
</dbReference>
<sequence length="213" mass="24086">MNSRLLIFEDNDSLRASMVSLLQNEEGYFLVGDFSNVLDVKNILEKLNPDIVILDIDMPGKDGIWAIPIIKEFNPLIHIVMYTQFEDDEKLFKSLCAGADGYVLKKTSPFKLVKAIKEVEKGGAPMSPSIAKKVLSSFKQIERKSTFSYDLTEREIQVLNLLVKGYSIKYMASELGIAYETCRSHLKNIYTKLHVNCGKEAIAKVLSEKIELE</sequence>
<evidence type="ECO:0000256" key="1">
    <source>
        <dbReference type="ARBA" id="ARBA00022553"/>
    </source>
</evidence>
<dbReference type="RefSeq" id="WP_107013629.1">
    <property type="nucleotide sequence ID" value="NZ_CP028136.1"/>
</dbReference>
<dbReference type="PROSITE" id="PS50110">
    <property type="entry name" value="RESPONSE_REGULATORY"/>
    <property type="match status" value="1"/>
</dbReference>
<dbReference type="Gene3D" id="3.40.50.2300">
    <property type="match status" value="1"/>
</dbReference>
<dbReference type="EMBL" id="CP028136">
    <property type="protein sequence ID" value="AVR46858.1"/>
    <property type="molecule type" value="Genomic_DNA"/>
</dbReference>
<dbReference type="SUPFAM" id="SSF46894">
    <property type="entry name" value="C-terminal effector domain of the bipartite response regulators"/>
    <property type="match status" value="1"/>
</dbReference>
<dbReference type="SMART" id="SM00448">
    <property type="entry name" value="REC"/>
    <property type="match status" value="1"/>
</dbReference>
<dbReference type="AlphaFoldDB" id="A0A2R3Z9A4"/>
<evidence type="ECO:0000259" key="6">
    <source>
        <dbReference type="PROSITE" id="PS50043"/>
    </source>
</evidence>
<organism evidence="8 9">
    <name type="scientific">Christiangramia fulva</name>
    <dbReference type="NCBI Taxonomy" id="2126553"/>
    <lineage>
        <taxon>Bacteria</taxon>
        <taxon>Pseudomonadati</taxon>
        <taxon>Bacteroidota</taxon>
        <taxon>Flavobacteriia</taxon>
        <taxon>Flavobacteriales</taxon>
        <taxon>Flavobacteriaceae</taxon>
        <taxon>Christiangramia</taxon>
    </lineage>
</organism>
<dbReference type="InterPro" id="IPR011006">
    <property type="entry name" value="CheY-like_superfamily"/>
</dbReference>
<evidence type="ECO:0000256" key="4">
    <source>
        <dbReference type="ARBA" id="ARBA00023163"/>
    </source>
</evidence>
<dbReference type="PANTHER" id="PTHR43214">
    <property type="entry name" value="TWO-COMPONENT RESPONSE REGULATOR"/>
    <property type="match status" value="1"/>
</dbReference>
<keyword evidence="4" id="KW-0804">Transcription</keyword>
<keyword evidence="2" id="KW-0805">Transcription regulation</keyword>
<feature type="domain" description="HTH luxR-type" evidence="6">
    <location>
        <begin position="144"/>
        <end position="209"/>
    </location>
</feature>
<dbReference type="PANTHER" id="PTHR43214:SF24">
    <property type="entry name" value="TRANSCRIPTIONAL REGULATORY PROTEIN NARL-RELATED"/>
    <property type="match status" value="1"/>
</dbReference>
<dbReference type="InterPro" id="IPR000792">
    <property type="entry name" value="Tscrpt_reg_LuxR_C"/>
</dbReference>
<feature type="domain" description="Response regulatory" evidence="7">
    <location>
        <begin position="4"/>
        <end position="120"/>
    </location>
</feature>
<dbReference type="PRINTS" id="PR00038">
    <property type="entry name" value="HTHLUXR"/>
</dbReference>
<dbReference type="InterPro" id="IPR058245">
    <property type="entry name" value="NreC/VraR/RcsB-like_REC"/>
</dbReference>
<name>A0A2R3Z9A4_9FLAO</name>